<gene>
    <name evidence="3" type="primary">GAMT2</name>
</gene>
<proteinExistence type="evidence at transcript level"/>
<accession>A0A894TLY5</accession>
<dbReference type="Pfam" id="PF03492">
    <property type="entry name" value="Methyltransf_7"/>
    <property type="match status" value="1"/>
</dbReference>
<dbReference type="EMBL" id="MW149494">
    <property type="protein sequence ID" value="QRX38988.1"/>
    <property type="molecule type" value="mRNA"/>
</dbReference>
<evidence type="ECO:0000256" key="1">
    <source>
        <dbReference type="ARBA" id="ARBA00022723"/>
    </source>
</evidence>
<keyword evidence="3" id="KW-0489">Methyltransferase</keyword>
<dbReference type="GO" id="GO:0008168">
    <property type="term" value="F:methyltransferase activity"/>
    <property type="evidence" value="ECO:0007669"/>
    <property type="project" value="UniProtKB-KW"/>
</dbReference>
<evidence type="ECO:0000256" key="2">
    <source>
        <dbReference type="ARBA" id="ARBA00022842"/>
    </source>
</evidence>
<dbReference type="SUPFAM" id="SSF53335">
    <property type="entry name" value="S-adenosyl-L-methionine-dependent methyltransferases"/>
    <property type="match status" value="1"/>
</dbReference>
<keyword evidence="1" id="KW-0479">Metal-binding</keyword>
<dbReference type="InterPro" id="IPR042086">
    <property type="entry name" value="MeTrfase_capping"/>
</dbReference>
<dbReference type="Gene3D" id="3.40.50.150">
    <property type="entry name" value="Vaccinia Virus protein VP39"/>
    <property type="match status" value="1"/>
</dbReference>
<dbReference type="PANTHER" id="PTHR31009">
    <property type="entry name" value="S-ADENOSYL-L-METHIONINE:CARBOXYL METHYLTRANSFERASE FAMILY PROTEIN"/>
    <property type="match status" value="1"/>
</dbReference>
<sequence length="477" mass="54160">MDGPTIAASQPIVGISSVDIDGHKKCSRNYEKWTADLHRILCMQGGDDDGSYARNSEAPASAIDLSKPFLVEAINRMKLFRGESSLRIADLGCATGINTLSAVDFLVENLEKRYSNESVKKPEFEAFFSDLPSNDFNTLFRSLPPMNIKGLHQHTRSSINSRRYYAAGVPGSFYDRLFSTGKLHVAISLSALHWMSKIPVAVVDKNSKAWNQGRAWIDSARKEVVEAYAEQSEQDLKAFLHCRAEEMISGGLLYILMAGRPDAEHPEHQLGDPDSRAKHPFTNSMDEAWDDLVTEGLIDEETRDSFNIPAYMRSIEEVRRAFNQCNAFDIGRIEFQRVPEHSKEKQEEWIRDPLSYGRTKANLVRATLKPMIEAHLGSSKLSEEMFKRFETRAAADTKMLHKTCYYGIIVVFAIRKLDFYCNPLHHQYQMSYAQRFVDLQRNRHDPLGDIIVLNFSNANPKRSVASSDDVMTRFAEE</sequence>
<dbReference type="Gene3D" id="1.10.1200.270">
    <property type="entry name" value="Methyltransferase, alpha-helical capping domain"/>
    <property type="match status" value="1"/>
</dbReference>
<dbReference type="GO" id="GO:0046872">
    <property type="term" value="F:metal ion binding"/>
    <property type="evidence" value="ECO:0007669"/>
    <property type="project" value="UniProtKB-KW"/>
</dbReference>
<protein>
    <submittedName>
        <fullName evidence="3">Gibberellic acid methyltransferase</fullName>
    </submittedName>
</protein>
<dbReference type="OMA" id="YLGPDLC"/>
<evidence type="ECO:0000313" key="3">
    <source>
        <dbReference type="EMBL" id="QRX38988.1"/>
    </source>
</evidence>
<dbReference type="AlphaFoldDB" id="A0A894TLY5"/>
<reference evidence="3" key="1">
    <citation type="journal article" name="Plant Direct">
        <title>Origin and evolution of a gibberellin-deactivating enzyme GAMT.</title>
        <authorList>
            <person name="Zhang C."/>
            <person name="Chaiprasongsuk M."/>
            <person name="Chanderbali A.S."/>
            <person name="Chen X."/>
            <person name="Fu J."/>
            <person name="Soltis D.E."/>
            <person name="Chen F."/>
        </authorList>
    </citation>
    <scope>NUCLEOTIDE SEQUENCE</scope>
</reference>
<keyword evidence="3" id="KW-0808">Transferase</keyword>
<organism evidence="3">
    <name type="scientific">Ginkgo biloba</name>
    <name type="common">Ginkgo</name>
    <name type="synonym">Maidenhair tree</name>
    <dbReference type="NCBI Taxonomy" id="3311"/>
    <lineage>
        <taxon>Eukaryota</taxon>
        <taxon>Viridiplantae</taxon>
        <taxon>Streptophyta</taxon>
        <taxon>Embryophyta</taxon>
        <taxon>Tracheophyta</taxon>
        <taxon>Spermatophyta</taxon>
        <taxon>Ginkgoidae</taxon>
        <taxon>Ginkgoales</taxon>
        <taxon>Ginkgoaceae</taxon>
        <taxon>Ginkgo</taxon>
    </lineage>
</organism>
<dbReference type="InterPro" id="IPR005299">
    <property type="entry name" value="MeTrfase_7"/>
</dbReference>
<keyword evidence="2" id="KW-0460">Magnesium</keyword>
<dbReference type="GO" id="GO:0032259">
    <property type="term" value="P:methylation"/>
    <property type="evidence" value="ECO:0007669"/>
    <property type="project" value="UniProtKB-KW"/>
</dbReference>
<name>A0A894TLY5_GINBI</name>
<dbReference type="InterPro" id="IPR029063">
    <property type="entry name" value="SAM-dependent_MTases_sf"/>
</dbReference>